<reference evidence="1" key="1">
    <citation type="journal article" date="2022" name="bioRxiv">
        <title>Sequencing and chromosome-scale assembly of the giantPleurodeles waltlgenome.</title>
        <authorList>
            <person name="Brown T."/>
            <person name="Elewa A."/>
            <person name="Iarovenko S."/>
            <person name="Subramanian E."/>
            <person name="Araus A.J."/>
            <person name="Petzold A."/>
            <person name="Susuki M."/>
            <person name="Suzuki K.-i.T."/>
            <person name="Hayashi T."/>
            <person name="Toyoda A."/>
            <person name="Oliveira C."/>
            <person name="Osipova E."/>
            <person name="Leigh N.D."/>
            <person name="Simon A."/>
            <person name="Yun M.H."/>
        </authorList>
    </citation>
    <scope>NUCLEOTIDE SEQUENCE</scope>
    <source>
        <strain evidence="1">20211129_DDA</strain>
        <tissue evidence="1">Liver</tissue>
    </source>
</reference>
<evidence type="ECO:0000313" key="2">
    <source>
        <dbReference type="Proteomes" id="UP001066276"/>
    </source>
</evidence>
<dbReference type="Proteomes" id="UP001066276">
    <property type="component" value="Chromosome 9"/>
</dbReference>
<accession>A0AAV7MGT4</accession>
<protein>
    <submittedName>
        <fullName evidence="1">Uncharacterized protein</fullName>
    </submittedName>
</protein>
<proteinExistence type="predicted"/>
<comment type="caution">
    <text evidence="1">The sequence shown here is derived from an EMBL/GenBank/DDBJ whole genome shotgun (WGS) entry which is preliminary data.</text>
</comment>
<organism evidence="1 2">
    <name type="scientific">Pleurodeles waltl</name>
    <name type="common">Iberian ribbed newt</name>
    <dbReference type="NCBI Taxonomy" id="8319"/>
    <lineage>
        <taxon>Eukaryota</taxon>
        <taxon>Metazoa</taxon>
        <taxon>Chordata</taxon>
        <taxon>Craniata</taxon>
        <taxon>Vertebrata</taxon>
        <taxon>Euteleostomi</taxon>
        <taxon>Amphibia</taxon>
        <taxon>Batrachia</taxon>
        <taxon>Caudata</taxon>
        <taxon>Salamandroidea</taxon>
        <taxon>Salamandridae</taxon>
        <taxon>Pleurodelinae</taxon>
        <taxon>Pleurodeles</taxon>
    </lineage>
</organism>
<sequence>MRRNARSRSEAATDQQGRLQRFEGIAAPVLSWLKSLSVALAARDTSLKRGLKLRQEEGLCAMSAPALCQAPIVMKCPEVAQTEAGPVCHVSPLPGSWCHVCPEPGSWFLRNMKLRLELGLCAMSALCQLLVL</sequence>
<gene>
    <name evidence="1" type="ORF">NDU88_000071</name>
</gene>
<dbReference type="AlphaFoldDB" id="A0AAV7MGT4"/>
<evidence type="ECO:0000313" key="1">
    <source>
        <dbReference type="EMBL" id="KAJ1102622.1"/>
    </source>
</evidence>
<name>A0AAV7MGT4_PLEWA</name>
<dbReference type="EMBL" id="JANPWB010000013">
    <property type="protein sequence ID" value="KAJ1102622.1"/>
    <property type="molecule type" value="Genomic_DNA"/>
</dbReference>
<keyword evidence="2" id="KW-1185">Reference proteome</keyword>